<evidence type="ECO:0000256" key="1">
    <source>
        <dbReference type="SAM" id="MobiDB-lite"/>
    </source>
</evidence>
<dbReference type="SUPFAM" id="SSF47781">
    <property type="entry name" value="RuvA domain 2-like"/>
    <property type="match status" value="1"/>
</dbReference>
<dbReference type="GO" id="GO:0006281">
    <property type="term" value="P:DNA repair"/>
    <property type="evidence" value="ECO:0007669"/>
    <property type="project" value="InterPro"/>
</dbReference>
<feature type="domain" description="Helix-hairpin-helix DNA-binding motif class 1" evidence="2">
    <location>
        <begin position="170"/>
        <end position="189"/>
    </location>
</feature>
<dbReference type="Pfam" id="PF10531">
    <property type="entry name" value="SLBB"/>
    <property type="match status" value="1"/>
</dbReference>
<feature type="domain" description="Helix-hairpin-helix DNA-binding motif class 1" evidence="2">
    <location>
        <begin position="140"/>
        <end position="159"/>
    </location>
</feature>
<proteinExistence type="predicted"/>
<dbReference type="NCBIfam" id="TIGR00426">
    <property type="entry name" value="competence protein ComEA helix-hairpin-helix repeat region"/>
    <property type="match status" value="1"/>
</dbReference>
<dbReference type="GO" id="GO:0015627">
    <property type="term" value="C:type II protein secretion system complex"/>
    <property type="evidence" value="ECO:0007669"/>
    <property type="project" value="TreeGrafter"/>
</dbReference>
<comment type="caution">
    <text evidence="3">The sequence shown here is derived from an EMBL/GenBank/DDBJ whole genome shotgun (WGS) entry which is preliminary data.</text>
</comment>
<accession>A0A2P4UH16</accession>
<gene>
    <name evidence="3" type="primary">comEA</name>
    <name evidence="3" type="ORF">BTM25_29920</name>
</gene>
<dbReference type="GO" id="GO:0015628">
    <property type="term" value="P:protein secretion by the type II secretion system"/>
    <property type="evidence" value="ECO:0007669"/>
    <property type="project" value="TreeGrafter"/>
</dbReference>
<keyword evidence="4" id="KW-1185">Reference proteome</keyword>
<dbReference type="PANTHER" id="PTHR21180:SF32">
    <property type="entry name" value="ENDONUCLEASE_EXONUCLEASE_PHOSPHATASE FAMILY DOMAIN-CONTAINING PROTEIN 1"/>
    <property type="match status" value="1"/>
</dbReference>
<organism evidence="3 4">
    <name type="scientific">Actinomadura rubteroloni</name>
    <dbReference type="NCBI Taxonomy" id="1926885"/>
    <lineage>
        <taxon>Bacteria</taxon>
        <taxon>Bacillati</taxon>
        <taxon>Actinomycetota</taxon>
        <taxon>Actinomycetes</taxon>
        <taxon>Streptosporangiales</taxon>
        <taxon>Thermomonosporaceae</taxon>
        <taxon>Actinomadura</taxon>
    </lineage>
</organism>
<dbReference type="AlphaFoldDB" id="A0A2P4UH16"/>
<dbReference type="PANTHER" id="PTHR21180">
    <property type="entry name" value="ENDONUCLEASE/EXONUCLEASE/PHOSPHATASE FAMILY DOMAIN-CONTAINING PROTEIN 1"/>
    <property type="match status" value="1"/>
</dbReference>
<dbReference type="EMBL" id="MTBP01000002">
    <property type="protein sequence ID" value="POM24363.1"/>
    <property type="molecule type" value="Genomic_DNA"/>
</dbReference>
<dbReference type="InterPro" id="IPR051675">
    <property type="entry name" value="Endo/Exo/Phosphatase_dom_1"/>
</dbReference>
<dbReference type="InterPro" id="IPR010994">
    <property type="entry name" value="RuvA_2-like"/>
</dbReference>
<sequence>MLIVAGALAVAVACGYLWLARPRAEPDRAPPAVPSAAVALVSSAPSSPAGLLVHVLGKVRRPGLVTLTAGARVADAIRAAGGTRPGATTGALNLARPVVDGEQIPVGVPGASPPPPVSGPAPPGAAPSGAPVDLNTATSDDLQRLPGVGPVLAARILAYRTEHGSFRSVDQLQEVSGIGPRRFADLKPQVRA</sequence>
<dbReference type="Proteomes" id="UP000242367">
    <property type="component" value="Unassembled WGS sequence"/>
</dbReference>
<reference evidence="3 4" key="1">
    <citation type="journal article" date="2017" name="Chemistry">
        <title>Isolation, Biosynthesis and Chemical Modifications of Rubterolones A-F: Rare Tropolone Alkaloids from Actinomadura sp. 5-2.</title>
        <authorList>
            <person name="Guo H."/>
            <person name="Benndorf R."/>
            <person name="Leichnitz D."/>
            <person name="Klassen J.L."/>
            <person name="Vollmers J."/>
            <person name="Gorls H."/>
            <person name="Steinacker M."/>
            <person name="Weigel C."/>
            <person name="Dahse H.M."/>
            <person name="Kaster A.K."/>
            <person name="de Beer Z.W."/>
            <person name="Poulsen M."/>
            <person name="Beemelmanns C."/>
        </authorList>
    </citation>
    <scope>NUCLEOTIDE SEQUENCE [LARGE SCALE GENOMIC DNA]</scope>
    <source>
        <strain evidence="3 4">5-2</strain>
    </source>
</reference>
<protein>
    <submittedName>
        <fullName evidence="3">ComE operon protein 1</fullName>
    </submittedName>
</protein>
<dbReference type="GO" id="GO:0003677">
    <property type="term" value="F:DNA binding"/>
    <property type="evidence" value="ECO:0007669"/>
    <property type="project" value="InterPro"/>
</dbReference>
<feature type="region of interest" description="Disordered" evidence="1">
    <location>
        <begin position="107"/>
        <end position="145"/>
    </location>
</feature>
<dbReference type="SMART" id="SM00278">
    <property type="entry name" value="HhH1"/>
    <property type="match status" value="2"/>
</dbReference>
<evidence type="ECO:0000259" key="2">
    <source>
        <dbReference type="SMART" id="SM00278"/>
    </source>
</evidence>
<dbReference type="Gene3D" id="3.10.560.10">
    <property type="entry name" value="Outer membrane lipoprotein wza domain like"/>
    <property type="match status" value="1"/>
</dbReference>
<dbReference type="Gene3D" id="1.10.150.320">
    <property type="entry name" value="Photosystem II 12 kDa extrinsic protein"/>
    <property type="match status" value="1"/>
</dbReference>
<dbReference type="InterPro" id="IPR019554">
    <property type="entry name" value="Soluble_ligand-bd"/>
</dbReference>
<dbReference type="Pfam" id="PF12836">
    <property type="entry name" value="HHH_3"/>
    <property type="match status" value="1"/>
</dbReference>
<name>A0A2P4UH16_9ACTN</name>
<dbReference type="InterPro" id="IPR003583">
    <property type="entry name" value="Hlx-hairpin-Hlx_DNA-bd_motif"/>
</dbReference>
<dbReference type="InterPro" id="IPR004509">
    <property type="entry name" value="Competence_ComEA_HhH"/>
</dbReference>
<feature type="compositionally biased region" description="Pro residues" evidence="1">
    <location>
        <begin position="111"/>
        <end position="125"/>
    </location>
</feature>
<evidence type="ECO:0000313" key="4">
    <source>
        <dbReference type="Proteomes" id="UP000242367"/>
    </source>
</evidence>
<evidence type="ECO:0000313" key="3">
    <source>
        <dbReference type="EMBL" id="POM24363.1"/>
    </source>
</evidence>